<proteinExistence type="predicted"/>
<evidence type="ECO:0000313" key="3">
    <source>
        <dbReference type="Proteomes" id="UP000799753"/>
    </source>
</evidence>
<dbReference type="Proteomes" id="UP000799753">
    <property type="component" value="Unassembled WGS sequence"/>
</dbReference>
<keyword evidence="1" id="KW-1133">Transmembrane helix</keyword>
<accession>A0A6A6RXZ6</accession>
<gene>
    <name evidence="2" type="ORF">P280DRAFT_58641</name>
</gene>
<evidence type="ECO:0000256" key="1">
    <source>
        <dbReference type="SAM" id="Phobius"/>
    </source>
</evidence>
<dbReference type="EMBL" id="MU006787">
    <property type="protein sequence ID" value="KAF2639303.1"/>
    <property type="molecule type" value="Genomic_DNA"/>
</dbReference>
<protein>
    <submittedName>
        <fullName evidence="2">Uncharacterized protein</fullName>
    </submittedName>
</protein>
<organism evidence="2 3">
    <name type="scientific">Massarina eburnea CBS 473.64</name>
    <dbReference type="NCBI Taxonomy" id="1395130"/>
    <lineage>
        <taxon>Eukaryota</taxon>
        <taxon>Fungi</taxon>
        <taxon>Dikarya</taxon>
        <taxon>Ascomycota</taxon>
        <taxon>Pezizomycotina</taxon>
        <taxon>Dothideomycetes</taxon>
        <taxon>Pleosporomycetidae</taxon>
        <taxon>Pleosporales</taxon>
        <taxon>Massarineae</taxon>
        <taxon>Massarinaceae</taxon>
        <taxon>Massarina</taxon>
    </lineage>
</organism>
<name>A0A6A6RXZ6_9PLEO</name>
<reference evidence="2" key="1">
    <citation type="journal article" date="2020" name="Stud. Mycol.">
        <title>101 Dothideomycetes genomes: a test case for predicting lifestyles and emergence of pathogens.</title>
        <authorList>
            <person name="Haridas S."/>
            <person name="Albert R."/>
            <person name="Binder M."/>
            <person name="Bloem J."/>
            <person name="Labutti K."/>
            <person name="Salamov A."/>
            <person name="Andreopoulos B."/>
            <person name="Baker S."/>
            <person name="Barry K."/>
            <person name="Bills G."/>
            <person name="Bluhm B."/>
            <person name="Cannon C."/>
            <person name="Castanera R."/>
            <person name="Culley D."/>
            <person name="Daum C."/>
            <person name="Ezra D."/>
            <person name="Gonzalez J."/>
            <person name="Henrissat B."/>
            <person name="Kuo A."/>
            <person name="Liang C."/>
            <person name="Lipzen A."/>
            <person name="Lutzoni F."/>
            <person name="Magnuson J."/>
            <person name="Mondo S."/>
            <person name="Nolan M."/>
            <person name="Ohm R."/>
            <person name="Pangilinan J."/>
            <person name="Park H.-J."/>
            <person name="Ramirez L."/>
            <person name="Alfaro M."/>
            <person name="Sun H."/>
            <person name="Tritt A."/>
            <person name="Yoshinaga Y."/>
            <person name="Zwiers L.-H."/>
            <person name="Turgeon B."/>
            <person name="Goodwin S."/>
            <person name="Spatafora J."/>
            <person name="Crous P."/>
            <person name="Grigoriev I."/>
        </authorList>
    </citation>
    <scope>NUCLEOTIDE SEQUENCE</scope>
    <source>
        <strain evidence="2">CBS 473.64</strain>
    </source>
</reference>
<dbReference type="AlphaFoldDB" id="A0A6A6RXZ6"/>
<sequence length="107" mass="12374">MYLWEDAEKVWGVTRSQILFIKLEPLPILLLTIAFSFFVRYHTALYGVYRLGISRLIDWSVGRIRGGILWMAVGWVESDRIGCQRVKREMVSWGHLACTCIGDGKRP</sequence>
<evidence type="ECO:0000313" key="2">
    <source>
        <dbReference type="EMBL" id="KAF2639303.1"/>
    </source>
</evidence>
<keyword evidence="3" id="KW-1185">Reference proteome</keyword>
<feature type="transmembrane region" description="Helical" evidence="1">
    <location>
        <begin position="28"/>
        <end position="49"/>
    </location>
</feature>
<keyword evidence="1" id="KW-0812">Transmembrane</keyword>
<keyword evidence="1" id="KW-0472">Membrane</keyword>